<reference evidence="14 15" key="1">
    <citation type="journal article" date="2021" name="Sci. Rep.">
        <title>The genome of the diatom Chaetoceros tenuissimus carries an ancient integrated fragment of an extant virus.</title>
        <authorList>
            <person name="Hongo Y."/>
            <person name="Kimura K."/>
            <person name="Takaki Y."/>
            <person name="Yoshida Y."/>
            <person name="Baba S."/>
            <person name="Kobayashi G."/>
            <person name="Nagasaki K."/>
            <person name="Hano T."/>
            <person name="Tomaru Y."/>
        </authorList>
    </citation>
    <scope>NUCLEOTIDE SEQUENCE [LARGE SCALE GENOMIC DNA]</scope>
    <source>
        <strain evidence="14 15">NIES-3715</strain>
    </source>
</reference>
<evidence type="ECO:0000256" key="11">
    <source>
        <dbReference type="ARBA" id="ARBA00023136"/>
    </source>
</evidence>
<evidence type="ECO:0000256" key="10">
    <source>
        <dbReference type="ARBA" id="ARBA00023128"/>
    </source>
</evidence>
<dbReference type="GO" id="GO:0005758">
    <property type="term" value="C:mitochondrial intermembrane space"/>
    <property type="evidence" value="ECO:0007669"/>
    <property type="project" value="UniProtKB-SubCell"/>
</dbReference>
<keyword evidence="7" id="KW-0679">Respiratory chain</keyword>
<keyword evidence="15" id="KW-1185">Reference proteome</keyword>
<dbReference type="Pfam" id="PF05676">
    <property type="entry name" value="NDUF_B7"/>
    <property type="match status" value="1"/>
</dbReference>
<dbReference type="InterPro" id="IPR008698">
    <property type="entry name" value="NDUB7"/>
</dbReference>
<dbReference type="Proteomes" id="UP001054902">
    <property type="component" value="Unassembled WGS sequence"/>
</dbReference>
<keyword evidence="12" id="KW-1015">Disulfide bond</keyword>
<organism evidence="14 15">
    <name type="scientific">Chaetoceros tenuissimus</name>
    <dbReference type="NCBI Taxonomy" id="426638"/>
    <lineage>
        <taxon>Eukaryota</taxon>
        <taxon>Sar</taxon>
        <taxon>Stramenopiles</taxon>
        <taxon>Ochrophyta</taxon>
        <taxon>Bacillariophyta</taxon>
        <taxon>Coscinodiscophyceae</taxon>
        <taxon>Chaetocerotophycidae</taxon>
        <taxon>Chaetocerotales</taxon>
        <taxon>Chaetocerotaceae</taxon>
        <taxon>Chaetoceros</taxon>
    </lineage>
</organism>
<evidence type="ECO:0000313" key="14">
    <source>
        <dbReference type="EMBL" id="GFH54495.1"/>
    </source>
</evidence>
<evidence type="ECO:0000256" key="8">
    <source>
        <dbReference type="ARBA" id="ARBA00022792"/>
    </source>
</evidence>
<protein>
    <recommendedName>
        <fullName evidence="5">NADH dehydrogenase [ubiquinone] 1 beta subcomplex subunit 7</fullName>
    </recommendedName>
</protein>
<keyword evidence="11" id="KW-0472">Membrane</keyword>
<proteinExistence type="inferred from homology"/>
<keyword evidence="9" id="KW-0249">Electron transport</keyword>
<comment type="similarity">
    <text evidence="4">Belongs to the complex I NDUFB7 subunit family.</text>
</comment>
<evidence type="ECO:0000256" key="12">
    <source>
        <dbReference type="ARBA" id="ARBA00023157"/>
    </source>
</evidence>
<dbReference type="PANTHER" id="PTHR20900:SF0">
    <property type="entry name" value="NADH DEHYDROGENASE [UBIQUINONE] 1 BETA SUBCOMPLEX SUBUNIT 7"/>
    <property type="match status" value="1"/>
</dbReference>
<accession>A0AAD3D0N7</accession>
<evidence type="ECO:0000256" key="2">
    <source>
        <dbReference type="ARBA" id="ARBA00004569"/>
    </source>
</evidence>
<dbReference type="EMBL" id="BLLK01000047">
    <property type="protein sequence ID" value="GFH54495.1"/>
    <property type="molecule type" value="Genomic_DNA"/>
</dbReference>
<dbReference type="PANTHER" id="PTHR20900">
    <property type="entry name" value="NADH:UBIQUINONE OXIDOREDUCTASE B18-LIKE SUBUNIT"/>
    <property type="match status" value="1"/>
</dbReference>
<comment type="function">
    <text evidence="1">Accessory subunit of the mitochondrial membrane respiratory chain NADH dehydrogenase (Complex I), that is believed not to be involved in catalysis. Complex I functions in the transfer of electrons from NADH to the respiratory chain. The immediate electron acceptor for the enzyme is believed to be ubiquinone.</text>
</comment>
<feature type="region of interest" description="Disordered" evidence="13">
    <location>
        <begin position="1"/>
        <end position="20"/>
    </location>
</feature>
<gene>
    <name evidence="14" type="ORF">CTEN210_10971</name>
</gene>
<evidence type="ECO:0000313" key="15">
    <source>
        <dbReference type="Proteomes" id="UP001054902"/>
    </source>
</evidence>
<dbReference type="GO" id="GO:0005743">
    <property type="term" value="C:mitochondrial inner membrane"/>
    <property type="evidence" value="ECO:0007669"/>
    <property type="project" value="UniProtKB-SubCell"/>
</dbReference>
<keyword evidence="6" id="KW-0813">Transport</keyword>
<sequence length="91" mass="10417">MGGHHANPHAKPVAEQDQEAMANAKVPLAYRDTCAHLLMPLNKCRRESWWNPNKCGHERHTYEECLYNSYLQRCEAKVQQDKVLAAQAAEN</sequence>
<evidence type="ECO:0000256" key="3">
    <source>
        <dbReference type="ARBA" id="ARBA00004637"/>
    </source>
</evidence>
<evidence type="ECO:0000256" key="5">
    <source>
        <dbReference type="ARBA" id="ARBA00018677"/>
    </source>
</evidence>
<dbReference type="AlphaFoldDB" id="A0AAD3D0N7"/>
<comment type="subcellular location">
    <subcellularLocation>
        <location evidence="3">Mitochondrion inner membrane</location>
        <topology evidence="3">Peripheral membrane protein</topology>
    </subcellularLocation>
    <subcellularLocation>
        <location evidence="2">Mitochondrion intermembrane space</location>
    </subcellularLocation>
</comment>
<name>A0AAD3D0N7_9STRA</name>
<evidence type="ECO:0000256" key="4">
    <source>
        <dbReference type="ARBA" id="ARBA00008006"/>
    </source>
</evidence>
<evidence type="ECO:0000256" key="9">
    <source>
        <dbReference type="ARBA" id="ARBA00022982"/>
    </source>
</evidence>
<comment type="caution">
    <text evidence="14">The sequence shown here is derived from an EMBL/GenBank/DDBJ whole genome shotgun (WGS) entry which is preliminary data.</text>
</comment>
<keyword evidence="8" id="KW-0999">Mitochondrion inner membrane</keyword>
<keyword evidence="10" id="KW-0496">Mitochondrion</keyword>
<evidence type="ECO:0000256" key="7">
    <source>
        <dbReference type="ARBA" id="ARBA00022660"/>
    </source>
</evidence>
<evidence type="ECO:0000256" key="13">
    <source>
        <dbReference type="SAM" id="MobiDB-lite"/>
    </source>
</evidence>
<evidence type="ECO:0000256" key="6">
    <source>
        <dbReference type="ARBA" id="ARBA00022448"/>
    </source>
</evidence>
<evidence type="ECO:0000256" key="1">
    <source>
        <dbReference type="ARBA" id="ARBA00003195"/>
    </source>
</evidence>